<evidence type="ECO:0000313" key="2">
    <source>
        <dbReference type="EMBL" id="CAL5226428.1"/>
    </source>
</evidence>
<evidence type="ECO:0000256" key="1">
    <source>
        <dbReference type="SAM" id="MobiDB-lite"/>
    </source>
</evidence>
<feature type="region of interest" description="Disordered" evidence="1">
    <location>
        <begin position="191"/>
        <end position="234"/>
    </location>
</feature>
<name>A0ABP1G6Z6_9CHLO</name>
<accession>A0ABP1G6Z6</accession>
<reference evidence="2 3" key="1">
    <citation type="submission" date="2024-06" db="EMBL/GenBank/DDBJ databases">
        <authorList>
            <person name="Kraege A."/>
            <person name="Thomma B."/>
        </authorList>
    </citation>
    <scope>NUCLEOTIDE SEQUENCE [LARGE SCALE GENOMIC DNA]</scope>
</reference>
<keyword evidence="3" id="KW-1185">Reference proteome</keyword>
<dbReference type="Proteomes" id="UP001497392">
    <property type="component" value="Unassembled WGS sequence"/>
</dbReference>
<organism evidence="2 3">
    <name type="scientific">Coccomyxa viridis</name>
    <dbReference type="NCBI Taxonomy" id="1274662"/>
    <lineage>
        <taxon>Eukaryota</taxon>
        <taxon>Viridiplantae</taxon>
        <taxon>Chlorophyta</taxon>
        <taxon>core chlorophytes</taxon>
        <taxon>Trebouxiophyceae</taxon>
        <taxon>Trebouxiophyceae incertae sedis</taxon>
        <taxon>Coccomyxaceae</taxon>
        <taxon>Coccomyxa</taxon>
    </lineage>
</organism>
<comment type="caution">
    <text evidence="2">The sequence shown here is derived from an EMBL/GenBank/DDBJ whole genome shotgun (WGS) entry which is preliminary data.</text>
</comment>
<sequence>MMTSSVMRNLPTLVLAITVALSLFYLWKTLNVIDGRVGRLEHEVMCVLEVVNHMALQPAEPAQREAEVEVPQNAVVADEEASSVGDADVEIINPVGREAHPGKHDLMQRFHTDASSASKEGEDDFLSLQKHLQGARQSPPEGEGSETTDASALQSLSTRKRVPPFPASSSWLHLGSRVTHNGQEYEVIKTKNNILRWGRPRPHGPGEDAPYQGVAEDDRQAEEHADDEQSPEED</sequence>
<dbReference type="EMBL" id="CAXHTA020000016">
    <property type="protein sequence ID" value="CAL5226428.1"/>
    <property type="molecule type" value="Genomic_DNA"/>
</dbReference>
<gene>
    <name evidence="2" type="primary">g9277</name>
    <name evidence="2" type="ORF">VP750_LOCUS8334</name>
</gene>
<proteinExistence type="predicted"/>
<protein>
    <submittedName>
        <fullName evidence="2">G9277 protein</fullName>
    </submittedName>
</protein>
<feature type="compositionally biased region" description="Acidic residues" evidence="1">
    <location>
        <begin position="224"/>
        <end position="234"/>
    </location>
</feature>
<feature type="region of interest" description="Disordered" evidence="1">
    <location>
        <begin position="131"/>
        <end position="151"/>
    </location>
</feature>
<evidence type="ECO:0000313" key="3">
    <source>
        <dbReference type="Proteomes" id="UP001497392"/>
    </source>
</evidence>